<proteinExistence type="predicted"/>
<dbReference type="EMBL" id="JAUSVO010000003">
    <property type="protein sequence ID" value="MDQ0438385.1"/>
    <property type="molecule type" value="Genomic_DNA"/>
</dbReference>
<dbReference type="Proteomes" id="UP001241603">
    <property type="component" value="Unassembled WGS sequence"/>
</dbReference>
<name>A0ABU0H9F9_9HYPH</name>
<comment type="caution">
    <text evidence="1">The sequence shown here is derived from an EMBL/GenBank/DDBJ whole genome shotgun (WGS) entry which is preliminary data.</text>
</comment>
<protein>
    <submittedName>
        <fullName evidence="1">Uncharacterized protein</fullName>
    </submittedName>
</protein>
<evidence type="ECO:0000313" key="2">
    <source>
        <dbReference type="Proteomes" id="UP001241603"/>
    </source>
</evidence>
<accession>A0ABU0H9F9</accession>
<evidence type="ECO:0000313" key="1">
    <source>
        <dbReference type="EMBL" id="MDQ0438385.1"/>
    </source>
</evidence>
<keyword evidence="2" id="KW-1185">Reference proteome</keyword>
<reference evidence="1 2" key="1">
    <citation type="submission" date="2023-07" db="EMBL/GenBank/DDBJ databases">
        <title>Genomic Encyclopedia of Type Strains, Phase IV (KMG-IV): sequencing the most valuable type-strain genomes for metagenomic binning, comparative biology and taxonomic classification.</title>
        <authorList>
            <person name="Goeker M."/>
        </authorList>
    </citation>
    <scope>NUCLEOTIDE SEQUENCE [LARGE SCALE GENOMIC DNA]</scope>
    <source>
        <strain evidence="1 2">B6-8</strain>
    </source>
</reference>
<organism evidence="1 2">
    <name type="scientific">Kaistia dalseonensis</name>
    <dbReference type="NCBI Taxonomy" id="410840"/>
    <lineage>
        <taxon>Bacteria</taxon>
        <taxon>Pseudomonadati</taxon>
        <taxon>Pseudomonadota</taxon>
        <taxon>Alphaproteobacteria</taxon>
        <taxon>Hyphomicrobiales</taxon>
        <taxon>Kaistiaceae</taxon>
        <taxon>Kaistia</taxon>
    </lineage>
</organism>
<sequence length="284" mass="31294">MTSPALSGRLAYPDEQALAEHTGSGIELVELRIVVRIEDPSHLAFGETEASTHLALADAARAPGKNDGELGGKLRRQRHEMLACLHRRWLRNLAAIFEGSSDHHCDGVLGHGERLRFVFAPGQDLRQITRLHEQFAIFMGYERDRIDALTEKYGTGQGRPIPLRLYRPISLANCSVDRGYGGLAGTAEPFSGLAMLRKQLMGNALDLRGLIAHVDGEFHFQLEGAGSCNARKAPLQIVRDSDFHDFRVSRKDIYEQESHLGAGQSTNEDCRSSLFAGRVAGARL</sequence>
<gene>
    <name evidence="1" type="ORF">QO014_002777</name>
</gene>